<keyword evidence="2" id="KW-1185">Reference proteome</keyword>
<accession>A0ACC1M7U6</accession>
<dbReference type="Proteomes" id="UP001139981">
    <property type="component" value="Unassembled WGS sequence"/>
</dbReference>
<reference evidence="1" key="1">
    <citation type="submission" date="2022-07" db="EMBL/GenBank/DDBJ databases">
        <title>Phylogenomic reconstructions and comparative analyses of Kickxellomycotina fungi.</title>
        <authorList>
            <person name="Reynolds N.K."/>
            <person name="Stajich J.E."/>
            <person name="Barry K."/>
            <person name="Grigoriev I.V."/>
            <person name="Crous P."/>
            <person name="Smith M.E."/>
        </authorList>
    </citation>
    <scope>NUCLEOTIDE SEQUENCE</scope>
    <source>
        <strain evidence="1">CBS 190363</strain>
    </source>
</reference>
<comment type="caution">
    <text evidence="1">The sequence shown here is derived from an EMBL/GenBank/DDBJ whole genome shotgun (WGS) entry which is preliminary data.</text>
</comment>
<name>A0ACC1M7U6_9FUNG</name>
<proteinExistence type="predicted"/>
<gene>
    <name evidence="1" type="ORF">IWW38_000915</name>
</gene>
<sequence length="1128" mass="119333">MRTLASDNRRGRGKKLADPAAAFTQTLTVANVALDSLDAKLPVDRCATHPGSRNDLWCGSCSAAICSHCVSAATGAHRTHSVVKLSAAYDDTYEAIEALQLDLVSHLAETRQRNSLLDDAAQRLAEDYEAALAAMDAQMMRDSARVEAARAEAEAELLGLSDACGSWRSVLKDALGAVQRMMEDLAPAQALAERGRMVRMLGLAAQARPGAWDSELPQPQVSAHVTPAWVFAELSVAAVAELGRRRGHVHVMGDPFSAHGAVWQAKVSRSRTALGEPSLALAVACVEGPPAAAKRAYSVSASVASLGVDLAYSGHWAQGSEHVFSLCLLDSVAANDDGSLAVRVGVQPESFRELALAQAARIEELERRVKRESADAESARTEAAALQRDAADRSRRRRSEARGWATSPRAPPVPQIPLPDPPQIALPDQAKLRRQAPIPFPISTTHSSQSLVGGVSPGSVCSQSSSVLSDDRPGGVLRRLSGWMRTTGRHSRSTQRLAVPAAPPTAPADDADGDWTFLDRTLSPGFEQAASIGPMLTSSASASLLSMRLARRPLWPSRGLINVSPPLIPLRGPISVSPPLISQMDAADLDEGFAFDGRADIEREQLRVDAARAERRARAELALEERASSLAQRFNKIQLIANTCENARDGFSDGALRRISSELGVLTAGRRRQRAEAAAVSPMRRVATNASDLFSAPASSDEGEADDNDSLCLSPLARHPRRAITMDSRDLSQVLERSAVTLAVSRKPSTSSVSSTSSSTGGGGGGRLSGRITRPGGVAAAQRRNSGESAAALLLGLSPAVTPSKLAAGPQLTPLANRQGGILKAGRTMRAKPARLQSLADSGELGAPPQPWLDPPMMTIPGSPPTRMVRSLSNAGAAGGDDDESMPPPPPRMRRPHQVLRKSVRFPEEQRLLETIRLIDPRAAQSIESRAVSVYEPTPLPLPPPATPSDDDDEEAVPISALAARIRSSPRLAPRVPVADALQYERPPPLPPARSSSRDDVVVSDPSCAQGRSSEDSSSFTLEAVALGRPPLWVAGSRSLYVGPNVASAQSSPMGSNLSESESEEVLVAGATHSAHLYPSDVAAFGDAQIPAIACGRDTAFRSSQLEKQHHIQQGADLGKGIPFSSLS</sequence>
<dbReference type="EMBL" id="JANBVB010000022">
    <property type="protein sequence ID" value="KAJ2899613.1"/>
    <property type="molecule type" value="Genomic_DNA"/>
</dbReference>
<protein>
    <submittedName>
        <fullName evidence="1">Uncharacterized protein</fullName>
    </submittedName>
</protein>
<evidence type="ECO:0000313" key="1">
    <source>
        <dbReference type="EMBL" id="KAJ2899613.1"/>
    </source>
</evidence>
<organism evidence="1 2">
    <name type="scientific">Coemansia aciculifera</name>
    <dbReference type="NCBI Taxonomy" id="417176"/>
    <lineage>
        <taxon>Eukaryota</taxon>
        <taxon>Fungi</taxon>
        <taxon>Fungi incertae sedis</taxon>
        <taxon>Zoopagomycota</taxon>
        <taxon>Kickxellomycotina</taxon>
        <taxon>Kickxellomycetes</taxon>
        <taxon>Kickxellales</taxon>
        <taxon>Kickxellaceae</taxon>
        <taxon>Coemansia</taxon>
    </lineage>
</organism>
<evidence type="ECO:0000313" key="2">
    <source>
        <dbReference type="Proteomes" id="UP001139981"/>
    </source>
</evidence>